<dbReference type="InterPro" id="IPR011009">
    <property type="entry name" value="Kinase-like_dom_sf"/>
</dbReference>
<feature type="non-terminal residue" evidence="3">
    <location>
        <position position="162"/>
    </location>
</feature>
<dbReference type="OrthoDB" id="192887at2759"/>
<protein>
    <recommendedName>
        <fullName evidence="5">Protein kinase domain-containing protein</fullName>
    </recommendedName>
</protein>
<evidence type="ECO:0000313" key="4">
    <source>
        <dbReference type="Proteomes" id="UP000023152"/>
    </source>
</evidence>
<proteinExistence type="predicted"/>
<keyword evidence="2" id="KW-0067">ATP-binding</keyword>
<dbReference type="Proteomes" id="UP000023152">
    <property type="component" value="Unassembled WGS sequence"/>
</dbReference>
<organism evidence="3 4">
    <name type="scientific">Reticulomyxa filosa</name>
    <dbReference type="NCBI Taxonomy" id="46433"/>
    <lineage>
        <taxon>Eukaryota</taxon>
        <taxon>Sar</taxon>
        <taxon>Rhizaria</taxon>
        <taxon>Retaria</taxon>
        <taxon>Foraminifera</taxon>
        <taxon>Monothalamids</taxon>
        <taxon>Reticulomyxidae</taxon>
        <taxon>Reticulomyxa</taxon>
    </lineage>
</organism>
<dbReference type="AlphaFoldDB" id="X6LSS2"/>
<gene>
    <name evidence="3" type="ORF">RFI_33226</name>
</gene>
<evidence type="ECO:0000313" key="3">
    <source>
        <dbReference type="EMBL" id="ETO04172.1"/>
    </source>
</evidence>
<evidence type="ECO:0000256" key="1">
    <source>
        <dbReference type="ARBA" id="ARBA00022741"/>
    </source>
</evidence>
<keyword evidence="4" id="KW-1185">Reference proteome</keyword>
<evidence type="ECO:0008006" key="5">
    <source>
        <dbReference type="Google" id="ProtNLM"/>
    </source>
</evidence>
<dbReference type="GO" id="GO:0005524">
    <property type="term" value="F:ATP binding"/>
    <property type="evidence" value="ECO:0007669"/>
    <property type="project" value="UniProtKB-KW"/>
</dbReference>
<dbReference type="EMBL" id="ASPP01029886">
    <property type="protein sequence ID" value="ETO04172.1"/>
    <property type="molecule type" value="Genomic_DNA"/>
</dbReference>
<dbReference type="Gene3D" id="3.30.200.20">
    <property type="entry name" value="Phosphorylase Kinase, domain 1"/>
    <property type="match status" value="1"/>
</dbReference>
<keyword evidence="1" id="KW-0547">Nucleotide-binding</keyword>
<dbReference type="InterPro" id="IPR050117">
    <property type="entry name" value="MAPK"/>
</dbReference>
<reference evidence="3 4" key="1">
    <citation type="journal article" date="2013" name="Curr. Biol.">
        <title>The Genome of the Foraminiferan Reticulomyxa filosa.</title>
        <authorList>
            <person name="Glockner G."/>
            <person name="Hulsmann N."/>
            <person name="Schleicher M."/>
            <person name="Noegel A.A."/>
            <person name="Eichinger L."/>
            <person name="Gallinger C."/>
            <person name="Pawlowski J."/>
            <person name="Sierra R."/>
            <person name="Euteneuer U."/>
            <person name="Pillet L."/>
            <person name="Moustafa A."/>
            <person name="Platzer M."/>
            <person name="Groth M."/>
            <person name="Szafranski K."/>
            <person name="Schliwa M."/>
        </authorList>
    </citation>
    <scope>NUCLEOTIDE SEQUENCE [LARGE SCALE GENOMIC DNA]</scope>
</reference>
<comment type="caution">
    <text evidence="3">The sequence shown here is derived from an EMBL/GenBank/DDBJ whole genome shotgun (WGS) entry which is preliminary data.</text>
</comment>
<dbReference type="Gene3D" id="1.10.510.10">
    <property type="entry name" value="Transferase(Phosphotransferase) domain 1"/>
    <property type="match status" value="1"/>
</dbReference>
<dbReference type="SUPFAM" id="SSF56112">
    <property type="entry name" value="Protein kinase-like (PK-like)"/>
    <property type="match status" value="1"/>
</dbReference>
<sequence length="162" mass="18974">MLCSDLDQLKIIFDTMGTPKDMDWIKTPEAKRWVQKLKPHDGKDLQKMFEGATDKARDLLLKMLELNPQHRISAVKSLEHEWLSELHREADEVTCPTFDLTFEFEKAITTKFGVRHMMYDALLKYQQQQFATQQHRYALRGIAVYAFFCSLFCYDVVNGSCD</sequence>
<accession>X6LSS2</accession>
<evidence type="ECO:0000256" key="2">
    <source>
        <dbReference type="ARBA" id="ARBA00022840"/>
    </source>
</evidence>
<name>X6LSS2_RETFI</name>
<dbReference type="PANTHER" id="PTHR24055">
    <property type="entry name" value="MITOGEN-ACTIVATED PROTEIN KINASE"/>
    <property type="match status" value="1"/>
</dbReference>